<dbReference type="OrthoDB" id="2004167at2"/>
<accession>A0A1S6HNR6</accession>
<dbReference type="KEGG" id="spsw:Sps_01995"/>
<evidence type="ECO:0000256" key="1">
    <source>
        <dbReference type="SAM" id="SignalP"/>
    </source>
</evidence>
<keyword evidence="3" id="KW-0378">Hydrolase</keyword>
<keyword evidence="4" id="KW-1185">Reference proteome</keyword>
<dbReference type="InterPro" id="IPR029058">
    <property type="entry name" value="AB_hydrolase_fold"/>
</dbReference>
<feature type="signal peptide" evidence="1">
    <location>
        <begin position="1"/>
        <end position="23"/>
    </location>
</feature>
<name>A0A1S6HNR6_9GAMM</name>
<proteinExistence type="predicted"/>
<dbReference type="GO" id="GO:0016740">
    <property type="term" value="F:transferase activity"/>
    <property type="evidence" value="ECO:0007669"/>
    <property type="project" value="UniProtKB-KW"/>
</dbReference>
<reference evidence="3 4" key="1">
    <citation type="submission" date="2016-03" db="EMBL/GenBank/DDBJ databases">
        <title>Complete genome sequence of Shewanella psychrophila WP2, a deep sea bacterium isolated from west Pacific sediment.</title>
        <authorList>
            <person name="Xu G."/>
            <person name="Jian H."/>
        </authorList>
    </citation>
    <scope>NUCLEOTIDE SEQUENCE [LARGE SCALE GENOMIC DNA]</scope>
    <source>
        <strain evidence="3 4">WP2</strain>
    </source>
</reference>
<dbReference type="AlphaFoldDB" id="A0A1S6HNR6"/>
<dbReference type="Proteomes" id="UP000189545">
    <property type="component" value="Chromosome"/>
</dbReference>
<keyword evidence="3" id="KW-0808">Transferase</keyword>
<feature type="domain" description="AB hydrolase-1" evidence="2">
    <location>
        <begin position="32"/>
        <end position="143"/>
    </location>
</feature>
<evidence type="ECO:0000259" key="2">
    <source>
        <dbReference type="Pfam" id="PF00561"/>
    </source>
</evidence>
<gene>
    <name evidence="3" type="ORF">Sps_01995</name>
</gene>
<dbReference type="RefSeq" id="WP_077752358.1">
    <property type="nucleotide sequence ID" value="NZ_CP014782.1"/>
</dbReference>
<dbReference type="GO" id="GO:0004806">
    <property type="term" value="F:triacylglycerol lipase activity"/>
    <property type="evidence" value="ECO:0007669"/>
    <property type="project" value="UniProtKB-EC"/>
</dbReference>
<dbReference type="InterPro" id="IPR000073">
    <property type="entry name" value="AB_hydrolase_1"/>
</dbReference>
<organism evidence="3 4">
    <name type="scientific">Shewanella psychrophila</name>
    <dbReference type="NCBI Taxonomy" id="225848"/>
    <lineage>
        <taxon>Bacteria</taxon>
        <taxon>Pseudomonadati</taxon>
        <taxon>Pseudomonadota</taxon>
        <taxon>Gammaproteobacteria</taxon>
        <taxon>Alteromonadales</taxon>
        <taxon>Shewanellaceae</taxon>
        <taxon>Shewanella</taxon>
    </lineage>
</organism>
<dbReference type="Pfam" id="PF00561">
    <property type="entry name" value="Abhydrolase_1"/>
    <property type="match status" value="1"/>
</dbReference>
<dbReference type="SUPFAM" id="SSF53474">
    <property type="entry name" value="alpha/beta-Hydrolases"/>
    <property type="match status" value="1"/>
</dbReference>
<sequence length="309" mass="33109">MNRWIYTLTILLLSLSSSFNVTASTSTSATKYPIVLVHGLFGFDDIWGIDYFYRIPQALQQQGAQVFVASVSPANSSEVRGEQLRSYVQAVLAQTGADKVNLIGHSHGGPTTRYVASISPEMVASVTSIGGVNWGSNVADFVRGAVPADSAIEWLAQQGFNTLASIIAGISGNSGLPADTIAAMESLTTAGSVAFNQNYPEGIPSQYCGQGSALADNGVYYFSWSGSSQFTHALDVSDYPLSLTGLLFDEPNDGLVSTCSSHLGLVIKDNYKMNHLDEVNQTFGLVSWFETNPVTVYRQHLSRLAQLGL</sequence>
<evidence type="ECO:0000313" key="3">
    <source>
        <dbReference type="EMBL" id="AQS37155.1"/>
    </source>
</evidence>
<dbReference type="STRING" id="225848.Sps_01995"/>
<evidence type="ECO:0000313" key="4">
    <source>
        <dbReference type="Proteomes" id="UP000189545"/>
    </source>
</evidence>
<protein>
    <submittedName>
        <fullName evidence="3">Putative acetyltransferase/hydrolase with alpha/beta hydrolase fold</fullName>
        <ecNumber evidence="3">3.1.1.3</ecNumber>
    </submittedName>
</protein>
<feature type="chain" id="PRO_5012390699" evidence="1">
    <location>
        <begin position="24"/>
        <end position="309"/>
    </location>
</feature>
<dbReference type="EC" id="3.1.1.3" evidence="3"/>
<keyword evidence="1" id="KW-0732">Signal</keyword>
<dbReference type="EMBL" id="CP014782">
    <property type="protein sequence ID" value="AQS37155.1"/>
    <property type="molecule type" value="Genomic_DNA"/>
</dbReference>
<dbReference type="Gene3D" id="3.40.50.1820">
    <property type="entry name" value="alpha/beta hydrolase"/>
    <property type="match status" value="1"/>
</dbReference>